<protein>
    <submittedName>
        <fullName evidence="2">Uncharacterized protein</fullName>
    </submittedName>
</protein>
<proteinExistence type="predicted"/>
<gene>
    <name evidence="2" type="ORF">ACRE_057650</name>
</gene>
<dbReference type="HOGENOM" id="CLU_2072423_0_0_1"/>
<comment type="caution">
    <text evidence="2">The sequence shown here is derived from an EMBL/GenBank/DDBJ whole genome shotgun (WGS) entry which is preliminary data.</text>
</comment>
<keyword evidence="3" id="KW-1185">Reference proteome</keyword>
<accession>A0A086T2A7</accession>
<dbReference type="AlphaFoldDB" id="A0A086T2A7"/>
<reference evidence="3" key="1">
    <citation type="journal article" date="2014" name="Genome Announc.">
        <title>Genome sequence and annotation of Acremonium chrysogenum, producer of the beta-lactam antibiotic cephalosporin C.</title>
        <authorList>
            <person name="Terfehr D."/>
            <person name="Dahlmann T.A."/>
            <person name="Specht T."/>
            <person name="Zadra I."/>
            <person name="Kuernsteiner H."/>
            <person name="Kueck U."/>
        </authorList>
    </citation>
    <scope>NUCLEOTIDE SEQUENCE [LARGE SCALE GENOMIC DNA]</scope>
    <source>
        <strain evidence="3">ATCC 11550 / CBS 779.69 / DSM 880 / IAM 14645 / JCM 23072 / IMI 49137</strain>
    </source>
</reference>
<evidence type="ECO:0000256" key="1">
    <source>
        <dbReference type="SAM" id="Coils"/>
    </source>
</evidence>
<feature type="coiled-coil region" evidence="1">
    <location>
        <begin position="69"/>
        <end position="106"/>
    </location>
</feature>
<name>A0A086T2A7_HAPC1</name>
<dbReference type="EMBL" id="JPKY01000068">
    <property type="protein sequence ID" value="KFH43489.1"/>
    <property type="molecule type" value="Genomic_DNA"/>
</dbReference>
<keyword evidence="1" id="KW-0175">Coiled coil</keyword>
<dbReference type="Proteomes" id="UP000029964">
    <property type="component" value="Unassembled WGS sequence"/>
</dbReference>
<sequence>MKSNCMLPGSEGRQVAARYQAELLKETRDEDTLKALRPDVLGALRTGTGKSVSQLGHGQHAACRELDLLEEEQRKRSREEENSVSLRQMVEAVDAVREHLMALREDVAALRAVRFPFT</sequence>
<evidence type="ECO:0000313" key="3">
    <source>
        <dbReference type="Proteomes" id="UP000029964"/>
    </source>
</evidence>
<evidence type="ECO:0000313" key="2">
    <source>
        <dbReference type="EMBL" id="KFH43489.1"/>
    </source>
</evidence>
<organism evidence="2 3">
    <name type="scientific">Hapsidospora chrysogenum (strain ATCC 11550 / CBS 779.69 / DSM 880 / IAM 14645 / JCM 23072 / IMI 49137)</name>
    <name type="common">Acremonium chrysogenum</name>
    <dbReference type="NCBI Taxonomy" id="857340"/>
    <lineage>
        <taxon>Eukaryota</taxon>
        <taxon>Fungi</taxon>
        <taxon>Dikarya</taxon>
        <taxon>Ascomycota</taxon>
        <taxon>Pezizomycotina</taxon>
        <taxon>Sordariomycetes</taxon>
        <taxon>Hypocreomycetidae</taxon>
        <taxon>Hypocreales</taxon>
        <taxon>Bionectriaceae</taxon>
        <taxon>Hapsidospora</taxon>
    </lineage>
</organism>